<dbReference type="Proteomes" id="UP000266723">
    <property type="component" value="Unassembled WGS sequence"/>
</dbReference>
<comment type="caution">
    <text evidence="1">The sequence shown here is derived from an EMBL/GenBank/DDBJ whole genome shotgun (WGS) entry which is preliminary data.</text>
</comment>
<keyword evidence="2" id="KW-1185">Reference proteome</keyword>
<proteinExistence type="predicted"/>
<organism evidence="1 2">
    <name type="scientific">Brassica cretica</name>
    <name type="common">Mustard</name>
    <dbReference type="NCBI Taxonomy" id="69181"/>
    <lineage>
        <taxon>Eukaryota</taxon>
        <taxon>Viridiplantae</taxon>
        <taxon>Streptophyta</taxon>
        <taxon>Embryophyta</taxon>
        <taxon>Tracheophyta</taxon>
        <taxon>Spermatophyta</taxon>
        <taxon>Magnoliopsida</taxon>
        <taxon>eudicotyledons</taxon>
        <taxon>Gunneridae</taxon>
        <taxon>Pentapetalae</taxon>
        <taxon>rosids</taxon>
        <taxon>malvids</taxon>
        <taxon>Brassicales</taxon>
        <taxon>Brassicaceae</taxon>
        <taxon>Brassiceae</taxon>
        <taxon>Brassica</taxon>
    </lineage>
</organism>
<evidence type="ECO:0000313" key="2">
    <source>
        <dbReference type="Proteomes" id="UP000266723"/>
    </source>
</evidence>
<gene>
    <name evidence="1" type="ORF">DY000_02039540</name>
</gene>
<accession>A0ABQ7BMA9</accession>
<sequence length="176" mass="19938">MVRSLRSEQTNGLVGHYVATVSIADRSLRGLIGCYIATDSLRVGRYVATDSLRIGRYVATDREAWSRLSGMLLPMAFYMVCKLADFLRSLEYWPRDKFWDLVSGCLILCLEMLETSVMGLVQDLGLITALEGAMTTSTYVSRIVFDLIPTRFKVRDMFSAYVTCMVGIEHLFEDNF</sequence>
<evidence type="ECO:0000313" key="1">
    <source>
        <dbReference type="EMBL" id="KAF3533477.1"/>
    </source>
</evidence>
<dbReference type="EMBL" id="QGKV02001507">
    <property type="protein sequence ID" value="KAF3533477.1"/>
    <property type="molecule type" value="Genomic_DNA"/>
</dbReference>
<protein>
    <submittedName>
        <fullName evidence="1">Uncharacterized protein</fullName>
    </submittedName>
</protein>
<name>A0ABQ7BMA9_BRACR</name>
<reference evidence="1 2" key="1">
    <citation type="journal article" date="2020" name="BMC Genomics">
        <title>Intraspecific diversification of the crop wild relative Brassica cretica Lam. using demographic model selection.</title>
        <authorList>
            <person name="Kioukis A."/>
            <person name="Michalopoulou V.A."/>
            <person name="Briers L."/>
            <person name="Pirintsos S."/>
            <person name="Studholme D.J."/>
            <person name="Pavlidis P."/>
            <person name="Sarris P.F."/>
        </authorList>
    </citation>
    <scope>NUCLEOTIDE SEQUENCE [LARGE SCALE GENOMIC DNA]</scope>
    <source>
        <strain evidence="2">cv. PFS-1207/04</strain>
    </source>
</reference>